<comment type="caution">
    <text evidence="3">The sequence shown here is derived from an EMBL/GenBank/DDBJ whole genome shotgun (WGS) entry which is preliminary data.</text>
</comment>
<proteinExistence type="inferred from homology"/>
<reference evidence="3 4" key="1">
    <citation type="journal article" date="2012" name="Front. Microbiol.">
        <title>Redundancy and modularity in membrane-associated dissimilatory nitrate reduction in Bacillus.</title>
        <authorList>
            <person name="Heylen K."/>
            <person name="Keltjens J."/>
        </authorList>
    </citation>
    <scope>NUCLEOTIDE SEQUENCE [LARGE SCALE GENOMIC DNA]</scope>
    <source>
        <strain evidence="4">LMG 21833T</strain>
    </source>
</reference>
<dbReference type="Proteomes" id="UP000006316">
    <property type="component" value="Unassembled WGS sequence"/>
</dbReference>
<accession>K6DAX4</accession>
<dbReference type="PANTHER" id="PTHR10655">
    <property type="entry name" value="LYSOPHOSPHOLIPASE-RELATED"/>
    <property type="match status" value="1"/>
</dbReference>
<evidence type="ECO:0000313" key="3">
    <source>
        <dbReference type="EMBL" id="EKN65449.1"/>
    </source>
</evidence>
<dbReference type="InterPro" id="IPR029058">
    <property type="entry name" value="AB_hydrolase_fold"/>
</dbReference>
<dbReference type="GO" id="GO:0052689">
    <property type="term" value="F:carboxylic ester hydrolase activity"/>
    <property type="evidence" value="ECO:0007669"/>
    <property type="project" value="TreeGrafter"/>
</dbReference>
<dbReference type="GO" id="GO:0008474">
    <property type="term" value="F:palmitoyl-(protein) hydrolase activity"/>
    <property type="evidence" value="ECO:0007669"/>
    <property type="project" value="TreeGrafter"/>
</dbReference>
<protein>
    <submittedName>
        <fullName evidence="3">Carboxylesterase 2</fullName>
    </submittedName>
</protein>
<name>K6DAX4_9BACI</name>
<gene>
    <name evidence="3" type="ORF">BABA_19961</name>
</gene>
<dbReference type="Pfam" id="PF02230">
    <property type="entry name" value="Abhydrolase_2"/>
    <property type="match status" value="1"/>
</dbReference>
<dbReference type="AlphaFoldDB" id="K6DAX4"/>
<dbReference type="InterPro" id="IPR050565">
    <property type="entry name" value="LYPA1-2/EST-like"/>
</dbReference>
<dbReference type="STRING" id="1117379.BABA_19961"/>
<sequence>MFKERMMKVNAPMIYELRRPEQLDPEKRYPALFLMHGIGSNEQNMLQMVKGLEDEFFIFSIRGHLSQPPGYAYFTIQGYGKPHREVFDEGISRLTSFIDYALEEYPVDASRLFLFGFSQGAILSMTLGLTLGDRIKGIVALSGYIPAFVKEEYTIKPVDDLSIFISHGEMDQVLPFDWGKANNEYFRELGADVTFKTYQEGHTVSLKNHHDFINWIFNQLEN</sequence>
<evidence type="ECO:0000256" key="1">
    <source>
        <dbReference type="ARBA" id="ARBA00006499"/>
    </source>
</evidence>
<dbReference type="SUPFAM" id="SSF53474">
    <property type="entry name" value="alpha/beta-Hydrolases"/>
    <property type="match status" value="1"/>
</dbReference>
<dbReference type="InterPro" id="IPR003140">
    <property type="entry name" value="PLipase/COase/thioEstase"/>
</dbReference>
<organism evidence="3 4">
    <name type="scientific">Neobacillus bataviensis LMG 21833</name>
    <dbReference type="NCBI Taxonomy" id="1117379"/>
    <lineage>
        <taxon>Bacteria</taxon>
        <taxon>Bacillati</taxon>
        <taxon>Bacillota</taxon>
        <taxon>Bacilli</taxon>
        <taxon>Bacillales</taxon>
        <taxon>Bacillaceae</taxon>
        <taxon>Neobacillus</taxon>
    </lineage>
</organism>
<evidence type="ECO:0000313" key="4">
    <source>
        <dbReference type="Proteomes" id="UP000006316"/>
    </source>
</evidence>
<dbReference type="EMBL" id="AJLS01000132">
    <property type="protein sequence ID" value="EKN65449.1"/>
    <property type="molecule type" value="Genomic_DNA"/>
</dbReference>
<dbReference type="Gene3D" id="3.40.50.1820">
    <property type="entry name" value="alpha/beta hydrolase"/>
    <property type="match status" value="1"/>
</dbReference>
<dbReference type="PANTHER" id="PTHR10655:SF67">
    <property type="entry name" value="PHOSPHOLIPASE_CARBOXYLESTERASE SUPERFAMILY (AFU_ORTHOLOGUE AFUA_5G09340)"/>
    <property type="match status" value="1"/>
</dbReference>
<dbReference type="eggNOG" id="COG0400">
    <property type="taxonomic scope" value="Bacteria"/>
</dbReference>
<dbReference type="PATRIC" id="fig|1117379.3.peg.4137"/>
<keyword evidence="4" id="KW-1185">Reference proteome</keyword>
<feature type="domain" description="Phospholipase/carboxylesterase/thioesterase" evidence="2">
    <location>
        <begin position="27"/>
        <end position="207"/>
    </location>
</feature>
<comment type="similarity">
    <text evidence="1">Belongs to the AB hydrolase superfamily. AB hydrolase 2 family.</text>
</comment>
<evidence type="ECO:0000259" key="2">
    <source>
        <dbReference type="Pfam" id="PF02230"/>
    </source>
</evidence>
<dbReference type="GO" id="GO:0005737">
    <property type="term" value="C:cytoplasm"/>
    <property type="evidence" value="ECO:0007669"/>
    <property type="project" value="TreeGrafter"/>
</dbReference>